<evidence type="ECO:0000259" key="2">
    <source>
        <dbReference type="Pfam" id="PF08327"/>
    </source>
</evidence>
<proteinExistence type="inferred from homology"/>
<comment type="similarity">
    <text evidence="1">Belongs to the AHA1 family.</text>
</comment>
<protein>
    <submittedName>
        <fullName evidence="3">SRPBCC family protein</fullName>
    </submittedName>
</protein>
<dbReference type="Gene3D" id="3.30.530.20">
    <property type="match status" value="1"/>
</dbReference>
<organism evidence="3 4">
    <name type="scientific">Bradyrhizobium jicamae</name>
    <dbReference type="NCBI Taxonomy" id="280332"/>
    <lineage>
        <taxon>Bacteria</taxon>
        <taxon>Pseudomonadati</taxon>
        <taxon>Pseudomonadota</taxon>
        <taxon>Alphaproteobacteria</taxon>
        <taxon>Hyphomicrobiales</taxon>
        <taxon>Nitrobacteraceae</taxon>
        <taxon>Bradyrhizobium</taxon>
    </lineage>
</organism>
<dbReference type="RefSeq" id="WP_212393682.1">
    <property type="nucleotide sequence ID" value="NZ_JAFCJH010000003.1"/>
</dbReference>
<feature type="domain" description="Activator of Hsp90 ATPase homologue 1/2-like C-terminal" evidence="2">
    <location>
        <begin position="14"/>
        <end position="137"/>
    </location>
</feature>
<dbReference type="InterPro" id="IPR023393">
    <property type="entry name" value="START-like_dom_sf"/>
</dbReference>
<dbReference type="CDD" id="cd08893">
    <property type="entry name" value="SRPBCC_CalC_Aha1-like_GntR-HTH"/>
    <property type="match status" value="1"/>
</dbReference>
<sequence length="154" mass="17155">MGKPEFVYVTFIETTAEQLWDALTNSEFTRQYWFDTELRTDWKVGSPVALAMGGTITDTGKILEFDRPHRLAYSFKHELDTEMGKEPPTRVVFTLEPVGKVVKLTVTHDGFGAGSKLYEGISRGWPAILSGLKSLLETGKAFTIPLEALGVDCH</sequence>
<dbReference type="SUPFAM" id="SSF55961">
    <property type="entry name" value="Bet v1-like"/>
    <property type="match status" value="1"/>
</dbReference>
<dbReference type="InterPro" id="IPR013538">
    <property type="entry name" value="ASHA1/2-like_C"/>
</dbReference>
<comment type="caution">
    <text evidence="3">The sequence shown here is derived from an EMBL/GenBank/DDBJ whole genome shotgun (WGS) entry which is preliminary data.</text>
</comment>
<dbReference type="EMBL" id="JAFCJH010000003">
    <property type="protein sequence ID" value="MBR0794541.1"/>
    <property type="molecule type" value="Genomic_DNA"/>
</dbReference>
<keyword evidence="4" id="KW-1185">Reference proteome</keyword>
<dbReference type="Pfam" id="PF08327">
    <property type="entry name" value="AHSA1"/>
    <property type="match status" value="1"/>
</dbReference>
<evidence type="ECO:0000313" key="3">
    <source>
        <dbReference type="EMBL" id="MBR0794541.1"/>
    </source>
</evidence>
<gene>
    <name evidence="3" type="ORF">JQ615_03960</name>
</gene>
<evidence type="ECO:0000313" key="4">
    <source>
        <dbReference type="Proteomes" id="UP001315278"/>
    </source>
</evidence>
<evidence type="ECO:0000256" key="1">
    <source>
        <dbReference type="ARBA" id="ARBA00006817"/>
    </source>
</evidence>
<dbReference type="Proteomes" id="UP001315278">
    <property type="component" value="Unassembled WGS sequence"/>
</dbReference>
<name>A0ABS5FCM6_9BRAD</name>
<reference evidence="4" key="1">
    <citation type="journal article" date="2021" name="ISME J.">
        <title>Evolutionary origin and ecological implication of a unique nif island in free-living Bradyrhizobium lineages.</title>
        <authorList>
            <person name="Tao J."/>
        </authorList>
    </citation>
    <scope>NUCLEOTIDE SEQUENCE [LARGE SCALE GENOMIC DNA]</scope>
    <source>
        <strain evidence="4">SZCCT0434</strain>
    </source>
</reference>
<accession>A0ABS5FCM6</accession>